<gene>
    <name evidence="2" type="primary">rfbG</name>
    <name evidence="2" type="ORF">LS64_006960</name>
</gene>
<keyword evidence="2" id="KW-0456">Lyase</keyword>
<dbReference type="InterPro" id="IPR013445">
    <property type="entry name" value="CDP_4_6_deHydtase"/>
</dbReference>
<dbReference type="SUPFAM" id="SSF51735">
    <property type="entry name" value="NAD(P)-binding Rossmann-fold domains"/>
    <property type="match status" value="1"/>
</dbReference>
<dbReference type="PANTHER" id="PTHR43000">
    <property type="entry name" value="DTDP-D-GLUCOSE 4,6-DEHYDRATASE-RELATED"/>
    <property type="match status" value="1"/>
</dbReference>
<dbReference type="Pfam" id="PF16363">
    <property type="entry name" value="GDP_Man_Dehyd"/>
    <property type="match status" value="1"/>
</dbReference>
<evidence type="ECO:0000313" key="3">
    <source>
        <dbReference type="Proteomes" id="UP000029714"/>
    </source>
</evidence>
<keyword evidence="3" id="KW-1185">Reference proteome</keyword>
<evidence type="ECO:0000313" key="2">
    <source>
        <dbReference type="EMBL" id="TLD94250.1"/>
    </source>
</evidence>
<name>A0A4U8T411_9HELI</name>
<dbReference type="GO" id="GO:0047733">
    <property type="term" value="F:CDP-glucose 4,6-dehydratase activity"/>
    <property type="evidence" value="ECO:0007669"/>
    <property type="project" value="UniProtKB-EC"/>
</dbReference>
<feature type="domain" description="NAD(P)-binding" evidence="1">
    <location>
        <begin position="98"/>
        <end position="377"/>
    </location>
</feature>
<dbReference type="Gene3D" id="3.90.25.10">
    <property type="entry name" value="UDP-galactose 4-epimerase, domain 1"/>
    <property type="match status" value="1"/>
</dbReference>
<dbReference type="EC" id="4.2.1.45" evidence="2"/>
<dbReference type="EMBL" id="JRMP02000009">
    <property type="protein sequence ID" value="TLD94250.1"/>
    <property type="molecule type" value="Genomic_DNA"/>
</dbReference>
<dbReference type="InterPro" id="IPR036291">
    <property type="entry name" value="NAD(P)-bd_dom_sf"/>
</dbReference>
<sequence length="485" mass="55317">MLNAKVSGYALNACCGIKTHNLDSIKSKKNAHKIDSIESKRYYKQERKNKIDSIESKIYKKSTNAKLDSINIENIESNNFHYKLLLDSKLLAFENDICGDINDYESLESSLLESKPDIIFHLAAQPLVRESYNNPAYTFNTNALGSLNILDIVRKHHKKGLKNLKAIVMITTDKVYENKEWLWAYRENDGLGGYDTYSASKACAEIIISSMRNSFFNVRDFGVNHNVLIASVRAGNVIGGGDFSKDRLLPDLVRGMFLDSIKQDSIESKTTIIRNPDATRPWQHVLEALRGYLMLGAKLLNKQKDFATCFNIGPNIESNKRVGQVVRDCANVWSNISYKIDSIESKKHEATLLMLDSTKARSMLGYTPIFNYEDSIKNSILWYKSLFEDSKILSKIQIESYMKLILDSNTLRGGGGNRLPNYSLSYAFLQTFYKLYILQLSTYRLPRHTRNDGFANTCNDKKNQITESRFYIPTNLTNQILKRTA</sequence>
<organism evidence="2 3">
    <name type="scientific">Helicobacter saguini</name>
    <dbReference type="NCBI Taxonomy" id="1548018"/>
    <lineage>
        <taxon>Bacteria</taxon>
        <taxon>Pseudomonadati</taxon>
        <taxon>Campylobacterota</taxon>
        <taxon>Epsilonproteobacteria</taxon>
        <taxon>Campylobacterales</taxon>
        <taxon>Helicobacteraceae</taxon>
        <taxon>Helicobacter</taxon>
    </lineage>
</organism>
<comment type="caution">
    <text evidence="2">The sequence shown here is derived from an EMBL/GenBank/DDBJ whole genome shotgun (WGS) entry which is preliminary data.</text>
</comment>
<protein>
    <submittedName>
        <fullName evidence="2">CDP-glucose 4,6-dehydratase</fullName>
        <ecNumber evidence="2">4.2.1.45</ecNumber>
    </submittedName>
</protein>
<dbReference type="OrthoDB" id="9779041at2"/>
<reference evidence="2 3" key="1">
    <citation type="journal article" date="2014" name="Genome Announc.">
        <title>Draft genome sequences of eight enterohepatic helicobacter species isolated from both laboratory and wild rodents.</title>
        <authorList>
            <person name="Sheh A."/>
            <person name="Shen Z."/>
            <person name="Fox J.G."/>
        </authorList>
    </citation>
    <scope>NUCLEOTIDE SEQUENCE [LARGE SCALE GENOMIC DNA]</scope>
    <source>
        <strain evidence="2 3">MIT 97-6194</strain>
    </source>
</reference>
<dbReference type="Gene3D" id="3.40.50.720">
    <property type="entry name" value="NAD(P)-binding Rossmann-like Domain"/>
    <property type="match status" value="1"/>
</dbReference>
<reference evidence="2 3" key="2">
    <citation type="journal article" date="2016" name="Infect. Immun.">
        <title>Helicobacter saguini, a Novel Helicobacter Isolated from Cotton-Top Tamarins with Ulcerative Colitis, Has Proinflammatory Properties and Induces Typhlocolitis and Dysplasia in Gnotobiotic IL-10-/- Mice.</title>
        <authorList>
            <person name="Shen Z."/>
            <person name="Mannion A."/>
            <person name="Whary M.T."/>
            <person name="Muthupalani S."/>
            <person name="Sheh A."/>
            <person name="Feng Y."/>
            <person name="Gong G."/>
            <person name="Vandamme P."/>
            <person name="Holcombe H.R."/>
            <person name="Paster B.J."/>
            <person name="Fox J.G."/>
        </authorList>
    </citation>
    <scope>NUCLEOTIDE SEQUENCE [LARGE SCALE GENOMIC DNA]</scope>
    <source>
        <strain evidence="2 3">MIT 97-6194</strain>
    </source>
</reference>
<dbReference type="InterPro" id="IPR016040">
    <property type="entry name" value="NAD(P)-bd_dom"/>
</dbReference>
<proteinExistence type="predicted"/>
<dbReference type="Proteomes" id="UP000029714">
    <property type="component" value="Unassembled WGS sequence"/>
</dbReference>
<evidence type="ECO:0000259" key="1">
    <source>
        <dbReference type="Pfam" id="PF16363"/>
    </source>
</evidence>
<dbReference type="NCBIfam" id="TIGR02622">
    <property type="entry name" value="CDP_4_6_dhtase"/>
    <property type="match status" value="1"/>
</dbReference>
<accession>A0A4U8T411</accession>
<dbReference type="AlphaFoldDB" id="A0A4U8T411"/>